<keyword evidence="3" id="KW-1003">Cell membrane</keyword>
<dbReference type="GO" id="GO:0005886">
    <property type="term" value="C:plasma membrane"/>
    <property type="evidence" value="ECO:0007669"/>
    <property type="project" value="UniProtKB-SubCell"/>
</dbReference>
<reference evidence="9 10" key="1">
    <citation type="submission" date="2010-12" db="EMBL/GenBank/DDBJ databases">
        <title>Complete sequence of Bacillus cellulosilyticus DSM 2522.</title>
        <authorList>
            <consortium name="US DOE Joint Genome Institute"/>
            <person name="Lucas S."/>
            <person name="Copeland A."/>
            <person name="Lapidus A."/>
            <person name="Cheng J.-F."/>
            <person name="Bruce D."/>
            <person name="Goodwin L."/>
            <person name="Pitluck S."/>
            <person name="Chertkov O."/>
            <person name="Detter J.C."/>
            <person name="Han C."/>
            <person name="Tapia R."/>
            <person name="Land M."/>
            <person name="Hauser L."/>
            <person name="Jeffries C."/>
            <person name="Kyrpides N."/>
            <person name="Ivanova N."/>
            <person name="Mikhailova N."/>
            <person name="Brumm P."/>
            <person name="Mead D."/>
            <person name="Woyke T."/>
        </authorList>
    </citation>
    <scope>NUCLEOTIDE SEQUENCE [LARGE SCALE GENOMIC DNA]</scope>
    <source>
        <strain evidence="10">ATCC 21833 / DSM 2522 / FERM P-1141 / JCM 9156 / N-4</strain>
    </source>
</reference>
<evidence type="ECO:0000256" key="5">
    <source>
        <dbReference type="ARBA" id="ARBA00022989"/>
    </source>
</evidence>
<evidence type="ECO:0000256" key="2">
    <source>
        <dbReference type="ARBA" id="ARBA00005745"/>
    </source>
</evidence>
<name>E6TWY8_EVAC2</name>
<dbReference type="Proteomes" id="UP000001401">
    <property type="component" value="Chromosome"/>
</dbReference>
<dbReference type="InterPro" id="IPR047692">
    <property type="entry name" value="T4P_ComGB"/>
</dbReference>
<feature type="domain" description="Type II secretion system protein GspF" evidence="8">
    <location>
        <begin position="14"/>
        <end position="128"/>
    </location>
</feature>
<organism evidence="9 10">
    <name type="scientific">Evansella cellulosilytica (strain ATCC 21833 / DSM 2522 / FERM P-1141 / JCM 9156 / N-4)</name>
    <name type="common">Bacillus cellulosilyticus</name>
    <dbReference type="NCBI Taxonomy" id="649639"/>
    <lineage>
        <taxon>Bacteria</taxon>
        <taxon>Bacillati</taxon>
        <taxon>Bacillota</taxon>
        <taxon>Bacilli</taxon>
        <taxon>Bacillales</taxon>
        <taxon>Bacillaceae</taxon>
        <taxon>Evansella</taxon>
    </lineage>
</organism>
<sequence length="340" mass="39292">MKKAFKNDLERSEWLYQMYLLMTDGYSLAESIQLIMEYSTTYQKAWCESIYIALVEGEDFSSQLKSAAFSTEVVSYLYLSEKYGDLINALFTTSKLLKNKHDLKKKSQKLLTYPLFLFTLLLIMITILSEGIFPQLTFFFESSGQELPIITRLVMFLLSFLQLPFIIFFLLILCSVLIWFNKKSIEDRYSLLCKYPVIRNVTSTYLTYSFVTQLSPLLKNGFSLYNALKVIVESSHMKFLQIEASAMIGKLLDGYSLQQIIKERGIYDERLTAVIYLGESKGKLGEEFERFGNFIYNKQQEKIYKVISVAQPVIVSVIGLIVLVLFLSIMVPIFNIVDGW</sequence>
<evidence type="ECO:0000259" key="8">
    <source>
        <dbReference type="Pfam" id="PF00482"/>
    </source>
</evidence>
<dbReference type="InterPro" id="IPR018076">
    <property type="entry name" value="T2SS_GspF_dom"/>
</dbReference>
<dbReference type="Gene3D" id="1.20.81.30">
    <property type="entry name" value="Type II secretion system (T2SS), domain F"/>
    <property type="match status" value="2"/>
</dbReference>
<dbReference type="NCBIfam" id="NF041012">
    <property type="entry name" value="T4P_ComGB"/>
    <property type="match status" value="1"/>
</dbReference>
<evidence type="ECO:0000256" key="7">
    <source>
        <dbReference type="SAM" id="Phobius"/>
    </source>
</evidence>
<dbReference type="AlphaFoldDB" id="E6TWY8"/>
<dbReference type="HOGENOM" id="CLU_035032_1_1_9"/>
<dbReference type="Pfam" id="PF00482">
    <property type="entry name" value="T2SSF"/>
    <property type="match status" value="2"/>
</dbReference>
<feature type="transmembrane region" description="Helical" evidence="7">
    <location>
        <begin position="153"/>
        <end position="180"/>
    </location>
</feature>
<dbReference type="RefSeq" id="WP_013488275.1">
    <property type="nucleotide sequence ID" value="NC_014829.1"/>
</dbReference>
<protein>
    <submittedName>
        <fullName evidence="9">Type II secretion system F domain</fullName>
    </submittedName>
</protein>
<dbReference type="InterPro" id="IPR042094">
    <property type="entry name" value="T2SS_GspF_sf"/>
</dbReference>
<evidence type="ECO:0000313" key="9">
    <source>
        <dbReference type="EMBL" id="ADU29938.1"/>
    </source>
</evidence>
<dbReference type="STRING" id="649639.Bcell_1675"/>
<dbReference type="PRINTS" id="PR00812">
    <property type="entry name" value="BCTERIALGSPF"/>
</dbReference>
<keyword evidence="5 7" id="KW-1133">Transmembrane helix</keyword>
<evidence type="ECO:0000256" key="1">
    <source>
        <dbReference type="ARBA" id="ARBA00004651"/>
    </source>
</evidence>
<evidence type="ECO:0000256" key="6">
    <source>
        <dbReference type="ARBA" id="ARBA00023136"/>
    </source>
</evidence>
<dbReference type="PANTHER" id="PTHR30012:SF0">
    <property type="entry name" value="TYPE II SECRETION SYSTEM PROTEIN F-RELATED"/>
    <property type="match status" value="1"/>
</dbReference>
<evidence type="ECO:0000256" key="4">
    <source>
        <dbReference type="ARBA" id="ARBA00022692"/>
    </source>
</evidence>
<proteinExistence type="inferred from homology"/>
<accession>E6TWY8</accession>
<dbReference type="OrthoDB" id="1638902at2"/>
<dbReference type="eggNOG" id="COG1459">
    <property type="taxonomic scope" value="Bacteria"/>
</dbReference>
<keyword evidence="4 7" id="KW-0812">Transmembrane</keyword>
<gene>
    <name evidence="9" type="ordered locus">Bcell_1675</name>
</gene>
<dbReference type="KEGG" id="bco:Bcell_1675"/>
<feature type="transmembrane region" description="Helical" evidence="7">
    <location>
        <begin position="313"/>
        <end position="337"/>
    </location>
</feature>
<feature type="domain" description="Type II secretion system protein GspF" evidence="8">
    <location>
        <begin position="210"/>
        <end position="332"/>
    </location>
</feature>
<dbReference type="PANTHER" id="PTHR30012">
    <property type="entry name" value="GENERAL SECRETION PATHWAY PROTEIN"/>
    <property type="match status" value="1"/>
</dbReference>
<keyword evidence="10" id="KW-1185">Reference proteome</keyword>
<comment type="similarity">
    <text evidence="2">Belongs to the GSP F family.</text>
</comment>
<comment type="subcellular location">
    <subcellularLocation>
        <location evidence="1">Cell membrane</location>
        <topology evidence="1">Multi-pass membrane protein</topology>
    </subcellularLocation>
</comment>
<evidence type="ECO:0000256" key="3">
    <source>
        <dbReference type="ARBA" id="ARBA00022475"/>
    </source>
</evidence>
<keyword evidence="6 7" id="KW-0472">Membrane</keyword>
<feature type="transmembrane region" description="Helical" evidence="7">
    <location>
        <begin position="110"/>
        <end position="133"/>
    </location>
</feature>
<dbReference type="EMBL" id="CP002394">
    <property type="protein sequence ID" value="ADU29938.1"/>
    <property type="molecule type" value="Genomic_DNA"/>
</dbReference>
<evidence type="ECO:0000313" key="10">
    <source>
        <dbReference type="Proteomes" id="UP000001401"/>
    </source>
</evidence>
<dbReference type="InterPro" id="IPR003004">
    <property type="entry name" value="GspF/PilC"/>
</dbReference>